<accession>A0ABP9MP37</accession>
<dbReference type="InterPro" id="IPR025838">
    <property type="entry name" value="Transglut_i_TM"/>
</dbReference>
<gene>
    <name evidence="4" type="ORF">GCM10023338_11090</name>
</gene>
<comment type="caution">
    <text evidence="4">The sequence shown here is derived from an EMBL/GenBank/DDBJ whole genome shotgun (WGS) entry which is preliminary data.</text>
</comment>
<keyword evidence="1" id="KW-1133">Transmembrane helix</keyword>
<evidence type="ECO:0000313" key="4">
    <source>
        <dbReference type="EMBL" id="GAA5098520.1"/>
    </source>
</evidence>
<evidence type="ECO:0000313" key="5">
    <source>
        <dbReference type="Proteomes" id="UP001500631"/>
    </source>
</evidence>
<evidence type="ECO:0000256" key="1">
    <source>
        <dbReference type="SAM" id="Phobius"/>
    </source>
</evidence>
<dbReference type="Pfam" id="PF14400">
    <property type="entry name" value="Transglut_i_TM"/>
    <property type="match status" value="1"/>
</dbReference>
<keyword evidence="5" id="KW-1185">Reference proteome</keyword>
<feature type="transmembrane region" description="Helical" evidence="1">
    <location>
        <begin position="433"/>
        <end position="452"/>
    </location>
</feature>
<sequence>MKSLTLHLKILITILLVIGLGSIIYQAIILKIPLTENSRGSMWTIDTKISFDVRGSKPVKLRLFIPSKENALSTVILEDDNVLARNYGVARETDALGNQQLILSSRRASGNQTLYYRLLVSEEAGKAETYIGPKGMVYREPIQLEGAEKVAAESMIAGIREQSSDTATFISEAIQTLNDTRNDFAKTLLNNDFSAQNRAKVLEVLLSQARIPIQFVHTLKLSIGANQKPQTFIRSYIETHKDGNEKVGEWVYFDLTSGHRGLANDRLIWWVGNDPLLTTSNDIRASVNFSLDDRELTSKGIISNKVNNAEASSFLTYSLYSLPIQVQETYLTMIVIPFGVLAILIFRNIVGVQTLGTFTPVLIALAFRETGFAFGLFLFTVIVGIGLAIRSYLEHLKLQMLPRLSVVLTCVVILIAVISLMSHKLGLDQGMSVTLFPMVILTMTIERLSVTWEERGGSFAFKVALGTFFTGAIAFYVMNIEWLTYFAFTFPGILFVLIAFMLVMGRYRGYRLTELVRFKALVKEG</sequence>
<feature type="transmembrane region" description="Helical" evidence="1">
    <location>
        <begin position="483"/>
        <end position="503"/>
    </location>
</feature>
<feature type="transmembrane region" description="Helical" evidence="1">
    <location>
        <begin position="370"/>
        <end position="389"/>
    </location>
</feature>
<feature type="domain" description="Inactive transglutaminase fused to 7 transmembrane helices" evidence="2">
    <location>
        <begin position="25"/>
        <end position="191"/>
    </location>
</feature>
<dbReference type="RefSeq" id="WP_077925078.1">
    <property type="nucleotide sequence ID" value="NZ_BAABKE010000003.1"/>
</dbReference>
<keyword evidence="1" id="KW-0472">Membrane</keyword>
<feature type="transmembrane region" description="Helical" evidence="1">
    <location>
        <begin position="459"/>
        <end position="477"/>
    </location>
</feature>
<feature type="transmembrane region" description="Helical" evidence="1">
    <location>
        <begin position="6"/>
        <end position="30"/>
    </location>
</feature>
<dbReference type="Pfam" id="PF14402">
    <property type="entry name" value="7TM_transglut"/>
    <property type="match status" value="1"/>
</dbReference>
<organism evidence="4 5">
    <name type="scientific">Wohlfahrtiimonas larvae</name>
    <dbReference type="NCBI Taxonomy" id="1157986"/>
    <lineage>
        <taxon>Bacteria</taxon>
        <taxon>Pseudomonadati</taxon>
        <taxon>Pseudomonadota</taxon>
        <taxon>Gammaproteobacteria</taxon>
        <taxon>Cardiobacteriales</taxon>
        <taxon>Ignatzschineriaceae</taxon>
        <taxon>Wohlfahrtiimonas</taxon>
    </lineage>
</organism>
<proteinExistence type="predicted"/>
<keyword evidence="1" id="KW-0812">Transmembrane</keyword>
<reference evidence="5" key="1">
    <citation type="journal article" date="2019" name="Int. J. Syst. Evol. Microbiol.">
        <title>The Global Catalogue of Microorganisms (GCM) 10K type strain sequencing project: providing services to taxonomists for standard genome sequencing and annotation.</title>
        <authorList>
            <consortium name="The Broad Institute Genomics Platform"/>
            <consortium name="The Broad Institute Genome Sequencing Center for Infectious Disease"/>
            <person name="Wu L."/>
            <person name="Ma J."/>
        </authorList>
    </citation>
    <scope>NUCLEOTIDE SEQUENCE [LARGE SCALE GENOMIC DNA]</scope>
    <source>
        <strain evidence="5">JCM 18424</strain>
    </source>
</reference>
<protein>
    <submittedName>
        <fullName evidence="4">Inactive transglutaminase family protein</fullName>
    </submittedName>
</protein>
<dbReference type="Proteomes" id="UP001500631">
    <property type="component" value="Unassembled WGS sequence"/>
</dbReference>
<feature type="transmembrane region" description="Helical" evidence="1">
    <location>
        <begin position="330"/>
        <end position="350"/>
    </location>
</feature>
<name>A0ABP9MP37_9GAMM</name>
<feature type="transmembrane region" description="Helical" evidence="1">
    <location>
        <begin position="401"/>
        <end position="421"/>
    </location>
</feature>
<evidence type="ECO:0000259" key="2">
    <source>
        <dbReference type="Pfam" id="PF14400"/>
    </source>
</evidence>
<dbReference type="EMBL" id="BAABKE010000003">
    <property type="protein sequence ID" value="GAA5098520.1"/>
    <property type="molecule type" value="Genomic_DNA"/>
</dbReference>
<evidence type="ECO:0000259" key="3">
    <source>
        <dbReference type="Pfam" id="PF14402"/>
    </source>
</evidence>
<feature type="domain" description="7 transmembrane helices usually fused to an inactive transglutaminase" evidence="3">
    <location>
        <begin position="277"/>
        <end position="521"/>
    </location>
</feature>
<dbReference type="InterPro" id="IPR025840">
    <property type="entry name" value="7TM_transglut"/>
</dbReference>